<keyword evidence="7" id="KW-0808">Transferase</keyword>
<dbReference type="InterPro" id="IPR003605">
    <property type="entry name" value="GS_dom"/>
</dbReference>
<comment type="subcellular location">
    <subcellularLocation>
        <location evidence="3">Membrane</location>
        <topology evidence="3">Single-pass type I membrane protein</topology>
    </subcellularLocation>
</comment>
<evidence type="ECO:0000256" key="2">
    <source>
        <dbReference type="ARBA" id="ARBA00001946"/>
    </source>
</evidence>
<dbReference type="Pfam" id="PF00069">
    <property type="entry name" value="Pkinase"/>
    <property type="match status" value="1"/>
</dbReference>
<feature type="chain" id="PRO_5043054384" description="receptor protein serine/threonine kinase" evidence="23">
    <location>
        <begin position="19"/>
        <end position="589"/>
    </location>
</feature>
<dbReference type="GO" id="GO:0071363">
    <property type="term" value="P:cellular response to growth factor stimulus"/>
    <property type="evidence" value="ECO:0007669"/>
    <property type="project" value="TreeGrafter"/>
</dbReference>
<dbReference type="GO" id="GO:0005524">
    <property type="term" value="F:ATP binding"/>
    <property type="evidence" value="ECO:0007669"/>
    <property type="project" value="UniProtKB-UniRule"/>
</dbReference>
<dbReference type="Gene3D" id="2.10.60.10">
    <property type="entry name" value="CD59"/>
    <property type="match status" value="1"/>
</dbReference>
<keyword evidence="14" id="KW-0460">Magnesium</keyword>
<keyword evidence="8 22" id="KW-0812">Transmembrane</keyword>
<keyword evidence="6" id="KW-0723">Serine/threonine-protein kinase</keyword>
<evidence type="ECO:0000256" key="15">
    <source>
        <dbReference type="ARBA" id="ARBA00022989"/>
    </source>
</evidence>
<dbReference type="Proteomes" id="UP001372834">
    <property type="component" value="Unassembled WGS sequence"/>
</dbReference>
<sequence length="589" mass="66183">MASLWSLICYLLITTGKSGSVTLPPGSLIETDGDAETKEHKEENTIANDLLMKVQQEQAHRLHKNLIRHHNRNGTHEVPKYKCLSCDPPDCIPQPPCLDAYQCWKSHTRDLNGVEAVSRGCTKKLDQVHLLCKTPSFSGTHKKRHTGGQYVMICCAGDYCNNGTFPPLPEVTFHDDVASIYPDKNMYILKLTLAILGPVVGLGVLGTVVLLLMRRTHKKRLERQSGPWKKERQNGILDSDAYYTDELVHVTAPGDSTLREFMEHSLTSGSGSGLPLLIQRTLAKQISLTECIGKGRYGQVWRGVWHGENIAVKIFFSRDEASWNRETEIYSTVLLRHENILGYIGSDMTSRNSCTQLWLVTHYHPLGSLYDHLNRTSLTHHQMMKICLTIVSGLVHLHSEIFGTQGKPAIAHRDLKTKNILIRMNGSCVIADFGLAVTHVQATGQMDIADNPRVGTKRYMAPEVLDETMKTDCFESYRRADMYALGLVLWEVCTRTLSNGIADDYKPPYHDVVPNDPSFEDMRKVVCVDGQRPILSNRWSSDATLNGMGKLMKECWHQNPNVRLPALRIKKTLIKLASVDPLIHLDVDA</sequence>
<keyword evidence="10 23" id="KW-0732">Signal</keyword>
<evidence type="ECO:0000256" key="17">
    <source>
        <dbReference type="ARBA" id="ARBA00023170"/>
    </source>
</evidence>
<evidence type="ECO:0000256" key="22">
    <source>
        <dbReference type="SAM" id="Phobius"/>
    </source>
</evidence>
<evidence type="ECO:0000256" key="21">
    <source>
        <dbReference type="PROSITE-ProRule" id="PRU10141"/>
    </source>
</evidence>
<evidence type="ECO:0000259" key="24">
    <source>
        <dbReference type="PROSITE" id="PS50011"/>
    </source>
</evidence>
<dbReference type="SMART" id="SM00220">
    <property type="entry name" value="S_TKc"/>
    <property type="match status" value="1"/>
</dbReference>
<comment type="cofactor">
    <cofactor evidence="1">
        <name>Mn(2+)</name>
        <dbReference type="ChEBI" id="CHEBI:29035"/>
    </cofactor>
</comment>
<dbReference type="SMART" id="SM00467">
    <property type="entry name" value="GS"/>
    <property type="match status" value="1"/>
</dbReference>
<evidence type="ECO:0000256" key="1">
    <source>
        <dbReference type="ARBA" id="ARBA00001936"/>
    </source>
</evidence>
<evidence type="ECO:0000256" key="10">
    <source>
        <dbReference type="ARBA" id="ARBA00022729"/>
    </source>
</evidence>
<evidence type="ECO:0000256" key="14">
    <source>
        <dbReference type="ARBA" id="ARBA00022842"/>
    </source>
</evidence>
<evidence type="ECO:0000259" key="25">
    <source>
        <dbReference type="PROSITE" id="PS51256"/>
    </source>
</evidence>
<dbReference type="PANTHER" id="PTHR23255:SF72">
    <property type="entry name" value="RECEPTOR PROTEIN SERINE_THREONINE KINASE"/>
    <property type="match status" value="1"/>
</dbReference>
<dbReference type="AlphaFoldDB" id="A0AAN8NRJ0"/>
<dbReference type="PROSITE" id="PS00108">
    <property type="entry name" value="PROTEIN_KINASE_ST"/>
    <property type="match status" value="1"/>
</dbReference>
<dbReference type="GO" id="GO:0046872">
    <property type="term" value="F:metal ion binding"/>
    <property type="evidence" value="ECO:0007669"/>
    <property type="project" value="UniProtKB-KW"/>
</dbReference>
<keyword evidence="11 21" id="KW-0547">Nucleotide-binding</keyword>
<keyword evidence="12" id="KW-0418">Kinase</keyword>
<dbReference type="InterPro" id="IPR045860">
    <property type="entry name" value="Snake_toxin-like_sf"/>
</dbReference>
<evidence type="ECO:0000256" key="19">
    <source>
        <dbReference type="ARBA" id="ARBA00047681"/>
    </source>
</evidence>
<dbReference type="PANTHER" id="PTHR23255">
    <property type="entry name" value="TRANSFORMING GROWTH FACTOR-BETA RECEPTOR TYPE I AND II"/>
    <property type="match status" value="1"/>
</dbReference>
<dbReference type="SUPFAM" id="SSF56112">
    <property type="entry name" value="Protein kinase-like (PK-like)"/>
    <property type="match status" value="1"/>
</dbReference>
<dbReference type="EMBL" id="JAWJWE010000041">
    <property type="protein sequence ID" value="KAK6618719.1"/>
    <property type="molecule type" value="Genomic_DNA"/>
</dbReference>
<evidence type="ECO:0000256" key="16">
    <source>
        <dbReference type="ARBA" id="ARBA00023136"/>
    </source>
</evidence>
<evidence type="ECO:0000313" key="27">
    <source>
        <dbReference type="Proteomes" id="UP001372834"/>
    </source>
</evidence>
<evidence type="ECO:0000256" key="9">
    <source>
        <dbReference type="ARBA" id="ARBA00022723"/>
    </source>
</evidence>
<evidence type="ECO:0000256" key="3">
    <source>
        <dbReference type="ARBA" id="ARBA00004479"/>
    </source>
</evidence>
<dbReference type="EC" id="2.7.11.30" evidence="5"/>
<evidence type="ECO:0000256" key="20">
    <source>
        <dbReference type="ARBA" id="ARBA00048773"/>
    </source>
</evidence>
<dbReference type="Gene3D" id="3.30.200.20">
    <property type="entry name" value="Phosphorylase Kinase, domain 1"/>
    <property type="match status" value="1"/>
</dbReference>
<name>A0AAN8NRJ0_POLSC</name>
<protein>
    <recommendedName>
        <fullName evidence="5">receptor protein serine/threonine kinase</fullName>
        <ecNumber evidence="5">2.7.11.30</ecNumber>
    </recommendedName>
</protein>
<organism evidence="26 27">
    <name type="scientific">Polyplax serrata</name>
    <name type="common">Common mouse louse</name>
    <dbReference type="NCBI Taxonomy" id="468196"/>
    <lineage>
        <taxon>Eukaryota</taxon>
        <taxon>Metazoa</taxon>
        <taxon>Ecdysozoa</taxon>
        <taxon>Arthropoda</taxon>
        <taxon>Hexapoda</taxon>
        <taxon>Insecta</taxon>
        <taxon>Pterygota</taxon>
        <taxon>Neoptera</taxon>
        <taxon>Paraneoptera</taxon>
        <taxon>Psocodea</taxon>
        <taxon>Troctomorpha</taxon>
        <taxon>Phthiraptera</taxon>
        <taxon>Anoplura</taxon>
        <taxon>Polyplacidae</taxon>
        <taxon>Polyplax</taxon>
    </lineage>
</organism>
<feature type="binding site" evidence="21">
    <location>
        <position position="313"/>
    </location>
    <ligand>
        <name>ATP</name>
        <dbReference type="ChEBI" id="CHEBI:30616"/>
    </ligand>
</feature>
<evidence type="ECO:0000256" key="8">
    <source>
        <dbReference type="ARBA" id="ARBA00022692"/>
    </source>
</evidence>
<reference evidence="26 27" key="1">
    <citation type="submission" date="2023-10" db="EMBL/GenBank/DDBJ databases">
        <title>Genomes of two closely related lineages of the louse Polyplax serrata with different host specificities.</title>
        <authorList>
            <person name="Martinu J."/>
            <person name="Tarabai H."/>
            <person name="Stefka J."/>
            <person name="Hypsa V."/>
        </authorList>
    </citation>
    <scope>NUCLEOTIDE SEQUENCE [LARGE SCALE GENOMIC DNA]</scope>
    <source>
        <strain evidence="26">HR10_N</strain>
    </source>
</reference>
<dbReference type="InterPro" id="IPR008271">
    <property type="entry name" value="Ser/Thr_kinase_AS"/>
</dbReference>
<dbReference type="Pfam" id="PF01064">
    <property type="entry name" value="Activin_recp"/>
    <property type="match status" value="1"/>
</dbReference>
<dbReference type="SUPFAM" id="SSF57302">
    <property type="entry name" value="Snake toxin-like"/>
    <property type="match status" value="1"/>
</dbReference>
<feature type="domain" description="GS" evidence="25">
    <location>
        <begin position="256"/>
        <end position="285"/>
    </location>
</feature>
<evidence type="ECO:0000256" key="13">
    <source>
        <dbReference type="ARBA" id="ARBA00022840"/>
    </source>
</evidence>
<dbReference type="InterPro" id="IPR011009">
    <property type="entry name" value="Kinase-like_dom_sf"/>
</dbReference>
<keyword evidence="9" id="KW-0479">Metal-binding</keyword>
<keyword evidence="17" id="KW-0675">Receptor</keyword>
<dbReference type="InterPro" id="IPR000333">
    <property type="entry name" value="TGFB_receptor"/>
</dbReference>
<evidence type="ECO:0000256" key="18">
    <source>
        <dbReference type="ARBA" id="ARBA00023180"/>
    </source>
</evidence>
<evidence type="ECO:0000256" key="7">
    <source>
        <dbReference type="ARBA" id="ARBA00022679"/>
    </source>
</evidence>
<accession>A0AAN8NRJ0</accession>
<dbReference type="InterPro" id="IPR000719">
    <property type="entry name" value="Prot_kinase_dom"/>
</dbReference>
<dbReference type="GO" id="GO:0004675">
    <property type="term" value="F:transmembrane receptor protein serine/threonine kinase activity"/>
    <property type="evidence" value="ECO:0007669"/>
    <property type="project" value="UniProtKB-EC"/>
</dbReference>
<dbReference type="PROSITE" id="PS50011">
    <property type="entry name" value="PROTEIN_KINASE_DOM"/>
    <property type="match status" value="1"/>
</dbReference>
<keyword evidence="16 22" id="KW-0472">Membrane</keyword>
<dbReference type="GO" id="GO:0070724">
    <property type="term" value="C:BMP receptor complex"/>
    <property type="evidence" value="ECO:0007669"/>
    <property type="project" value="TreeGrafter"/>
</dbReference>
<dbReference type="PROSITE" id="PS51256">
    <property type="entry name" value="GS"/>
    <property type="match status" value="1"/>
</dbReference>
<comment type="catalytic activity">
    <reaction evidence="20">
        <text>L-threonyl-[receptor-protein] + ATP = O-phospho-L-threonyl-[receptor-protein] + ADP + H(+)</text>
        <dbReference type="Rhea" id="RHEA:44880"/>
        <dbReference type="Rhea" id="RHEA-COMP:11024"/>
        <dbReference type="Rhea" id="RHEA-COMP:11025"/>
        <dbReference type="ChEBI" id="CHEBI:15378"/>
        <dbReference type="ChEBI" id="CHEBI:30013"/>
        <dbReference type="ChEBI" id="CHEBI:30616"/>
        <dbReference type="ChEBI" id="CHEBI:61977"/>
        <dbReference type="ChEBI" id="CHEBI:456216"/>
        <dbReference type="EC" id="2.7.11.30"/>
    </reaction>
</comment>
<comment type="catalytic activity">
    <reaction evidence="19">
        <text>L-seryl-[receptor-protein] + ATP = O-phospho-L-seryl-[receptor-protein] + ADP + H(+)</text>
        <dbReference type="Rhea" id="RHEA:18673"/>
        <dbReference type="Rhea" id="RHEA-COMP:11022"/>
        <dbReference type="Rhea" id="RHEA-COMP:11023"/>
        <dbReference type="ChEBI" id="CHEBI:15378"/>
        <dbReference type="ChEBI" id="CHEBI:29999"/>
        <dbReference type="ChEBI" id="CHEBI:30616"/>
        <dbReference type="ChEBI" id="CHEBI:83421"/>
        <dbReference type="ChEBI" id="CHEBI:456216"/>
        <dbReference type="EC" id="2.7.11.30"/>
    </reaction>
</comment>
<evidence type="ECO:0000256" key="12">
    <source>
        <dbReference type="ARBA" id="ARBA00022777"/>
    </source>
</evidence>
<keyword evidence="15 22" id="KW-1133">Transmembrane helix</keyword>
<feature type="domain" description="Protein kinase" evidence="24">
    <location>
        <begin position="286"/>
        <end position="583"/>
    </location>
</feature>
<dbReference type="InterPro" id="IPR000472">
    <property type="entry name" value="Activin_recp"/>
</dbReference>
<keyword evidence="18" id="KW-0325">Glycoprotein</keyword>
<evidence type="ECO:0000256" key="4">
    <source>
        <dbReference type="ARBA" id="ARBA00009605"/>
    </source>
</evidence>
<comment type="similarity">
    <text evidence="4">Belongs to the protein kinase superfamily. TKL Ser/Thr protein kinase family. TGFB receptor subfamily.</text>
</comment>
<feature type="transmembrane region" description="Helical" evidence="22">
    <location>
        <begin position="187"/>
        <end position="213"/>
    </location>
</feature>
<gene>
    <name evidence="26" type="ORF">RUM43_013110</name>
</gene>
<dbReference type="CDD" id="cd23600">
    <property type="entry name" value="TFP_LU_ECD_Sax"/>
    <property type="match status" value="1"/>
</dbReference>
<evidence type="ECO:0000256" key="6">
    <source>
        <dbReference type="ARBA" id="ARBA00022527"/>
    </source>
</evidence>
<feature type="signal peptide" evidence="23">
    <location>
        <begin position="1"/>
        <end position="18"/>
    </location>
</feature>
<dbReference type="PROSITE" id="PS00107">
    <property type="entry name" value="PROTEIN_KINASE_ATP"/>
    <property type="match status" value="1"/>
</dbReference>
<comment type="cofactor">
    <cofactor evidence="2">
        <name>Mg(2+)</name>
        <dbReference type="ChEBI" id="CHEBI:18420"/>
    </cofactor>
</comment>
<dbReference type="FunFam" id="1.10.510.10:FF:000018">
    <property type="entry name" value="Receptor protein serine/threonine kinase"/>
    <property type="match status" value="1"/>
</dbReference>
<dbReference type="Pfam" id="PF08515">
    <property type="entry name" value="TGF_beta_GS"/>
    <property type="match status" value="1"/>
</dbReference>
<dbReference type="FunFam" id="3.30.200.20:FF:000064">
    <property type="entry name" value="Receptor protein serine/threonine kinase"/>
    <property type="match status" value="1"/>
</dbReference>
<comment type="caution">
    <text evidence="26">The sequence shown here is derived from an EMBL/GenBank/DDBJ whole genome shotgun (WGS) entry which is preliminary data.</text>
</comment>
<proteinExistence type="inferred from homology"/>
<dbReference type="InterPro" id="IPR017441">
    <property type="entry name" value="Protein_kinase_ATP_BS"/>
</dbReference>
<dbReference type="Gene3D" id="1.10.510.10">
    <property type="entry name" value="Transferase(Phosphotransferase) domain 1"/>
    <property type="match status" value="1"/>
</dbReference>
<evidence type="ECO:0000256" key="5">
    <source>
        <dbReference type="ARBA" id="ARBA00012401"/>
    </source>
</evidence>
<keyword evidence="13 21" id="KW-0067">ATP-binding</keyword>
<evidence type="ECO:0000256" key="23">
    <source>
        <dbReference type="SAM" id="SignalP"/>
    </source>
</evidence>
<evidence type="ECO:0000313" key="26">
    <source>
        <dbReference type="EMBL" id="KAK6618719.1"/>
    </source>
</evidence>
<evidence type="ECO:0000256" key="11">
    <source>
        <dbReference type="ARBA" id="ARBA00022741"/>
    </source>
</evidence>